<dbReference type="Proteomes" id="UP001149813">
    <property type="component" value="Unassembled WGS sequence"/>
</dbReference>
<dbReference type="OrthoDB" id="5591783at2759"/>
<evidence type="ECO:0000256" key="1">
    <source>
        <dbReference type="SAM" id="MobiDB-lite"/>
    </source>
</evidence>
<proteinExistence type="predicted"/>
<name>A0A9W8CMV3_9FUNG</name>
<organism evidence="2 3">
    <name type="scientific">Coemansia erecta</name>
    <dbReference type="NCBI Taxonomy" id="147472"/>
    <lineage>
        <taxon>Eukaryota</taxon>
        <taxon>Fungi</taxon>
        <taxon>Fungi incertae sedis</taxon>
        <taxon>Zoopagomycota</taxon>
        <taxon>Kickxellomycotina</taxon>
        <taxon>Kickxellomycetes</taxon>
        <taxon>Kickxellales</taxon>
        <taxon>Kickxellaceae</taxon>
        <taxon>Coemansia</taxon>
    </lineage>
</organism>
<gene>
    <name evidence="2" type="ORF">LPJ53_006292</name>
</gene>
<dbReference type="EMBL" id="JANBOJ010000629">
    <property type="protein sequence ID" value="KAJ1718824.1"/>
    <property type="molecule type" value="Genomic_DNA"/>
</dbReference>
<comment type="caution">
    <text evidence="2">The sequence shown here is derived from an EMBL/GenBank/DDBJ whole genome shotgun (WGS) entry which is preliminary data.</text>
</comment>
<protein>
    <submittedName>
        <fullName evidence="2">Uncharacterized protein</fullName>
    </submittedName>
</protein>
<keyword evidence="3" id="KW-1185">Reference proteome</keyword>
<sequence>YNNGQYNNGQYNNNNNQGQQWNANNNAQIMQLQEATQADNLALARVRESEAQINRAAQLATAYPGAHAQNIRNCHAAASEALARADQAVQRAAESLRY</sequence>
<feature type="region of interest" description="Disordered" evidence="1">
    <location>
        <begin position="1"/>
        <end position="23"/>
    </location>
</feature>
<reference evidence="2" key="1">
    <citation type="submission" date="2022-07" db="EMBL/GenBank/DDBJ databases">
        <title>Phylogenomic reconstructions and comparative analyses of Kickxellomycotina fungi.</title>
        <authorList>
            <person name="Reynolds N.K."/>
            <person name="Stajich J.E."/>
            <person name="Barry K."/>
            <person name="Grigoriev I.V."/>
            <person name="Crous P."/>
            <person name="Smith M.E."/>
        </authorList>
    </citation>
    <scope>NUCLEOTIDE SEQUENCE</scope>
    <source>
        <strain evidence="2">NBRC 32514</strain>
    </source>
</reference>
<accession>A0A9W8CMV3</accession>
<feature type="non-terminal residue" evidence="2">
    <location>
        <position position="1"/>
    </location>
</feature>
<dbReference type="AlphaFoldDB" id="A0A9W8CMV3"/>
<evidence type="ECO:0000313" key="3">
    <source>
        <dbReference type="Proteomes" id="UP001149813"/>
    </source>
</evidence>
<evidence type="ECO:0000313" key="2">
    <source>
        <dbReference type="EMBL" id="KAJ1718824.1"/>
    </source>
</evidence>